<evidence type="ECO:0000256" key="8">
    <source>
        <dbReference type="SAM" id="Phobius"/>
    </source>
</evidence>
<evidence type="ECO:0000259" key="9">
    <source>
        <dbReference type="PROSITE" id="PS50109"/>
    </source>
</evidence>
<sequence precursor="true">MKKKIYLRTFGWLMGIWLVFMIGFSIFVISEEENKIKEEFMERSRIIGVSVDRIINDFNDVQDNEGKKTAIQEELSRTLNSFTSYQGYEAAVYTKEGELISSTNEYWTCQYTSRQEGNTFYTDYAVLDPKKWFSTEEIAEMEEYLYGRHHPIEVGDLQGYGVGLEGFWLDGAEVIPDTIRVTKFLAGTFNEQGEATSGSGERLEEPIYRSDYVDAGELPYYEHGGIQGNIIFYPDGKLRLRSDERQLALREALLDKHVFEETIEAYYAFYAPENAANRGFSQPPALEVREGFTYRFITPYLYQGTAKLREVGISVGDYWVLTANEFNSLTGALPILILVWVSCFLIFSFTAGILSAQTWKTFRSREELEQQRRDMTNAIAHDLKTPLAIISGYAENLAENVHTEKREHYAAGIQENVRRCDRMIKDMLELSRMESGGVILVLEEVSLREITKEILSRYENVFVAKEIMLTVDGTAGIRADRQLIERTLDNFISNAAAHTAVGGTVKVSITAERWSITNTGSPILAEELDSIWRAYYRLDKSRMGSGSGLGLSIVRSILELHGFNYGAENTEAGVCFWFAW</sequence>
<dbReference type="Pfam" id="PF02518">
    <property type="entry name" value="HATPase_c"/>
    <property type="match status" value="1"/>
</dbReference>
<dbReference type="SUPFAM" id="SSF55874">
    <property type="entry name" value="ATPase domain of HSP90 chaperone/DNA topoisomerase II/histidine kinase"/>
    <property type="match status" value="1"/>
</dbReference>
<dbReference type="FunFam" id="1.10.287.130:FF:000001">
    <property type="entry name" value="Two-component sensor histidine kinase"/>
    <property type="match status" value="1"/>
</dbReference>
<dbReference type="InterPro" id="IPR005467">
    <property type="entry name" value="His_kinase_dom"/>
</dbReference>
<evidence type="ECO:0000256" key="6">
    <source>
        <dbReference type="ARBA" id="ARBA00022777"/>
    </source>
</evidence>
<dbReference type="EC" id="2.7.13.3" evidence="3"/>
<feature type="domain" description="Histidine kinase" evidence="9">
    <location>
        <begin position="378"/>
        <end position="580"/>
    </location>
</feature>
<dbReference type="eggNOG" id="COG2205">
    <property type="taxonomic scope" value="Bacteria"/>
</dbReference>
<comment type="subcellular location">
    <subcellularLocation>
        <location evidence="2">Membrane</location>
    </subcellularLocation>
</comment>
<feature type="transmembrane region" description="Helical" evidence="8">
    <location>
        <begin position="332"/>
        <end position="356"/>
    </location>
</feature>
<dbReference type="GO" id="GO:0016036">
    <property type="term" value="P:cellular response to phosphate starvation"/>
    <property type="evidence" value="ECO:0007669"/>
    <property type="project" value="TreeGrafter"/>
</dbReference>
<dbReference type="RefSeq" id="WP_014794791.1">
    <property type="nucleotide sequence ID" value="NC_018017.1"/>
</dbReference>
<feature type="transmembrane region" description="Helical" evidence="8">
    <location>
        <begin position="12"/>
        <end position="30"/>
    </location>
</feature>
<dbReference type="CDD" id="cd00082">
    <property type="entry name" value="HisKA"/>
    <property type="match status" value="1"/>
</dbReference>
<reference evidence="11" key="1">
    <citation type="submission" date="2012-06" db="EMBL/GenBank/DDBJ databases">
        <title>Complete sequence of Desulfitobacterium dehalogenans ATCC 51507.</title>
        <authorList>
            <person name="Lucas S."/>
            <person name="Han J."/>
            <person name="Lapidus A."/>
            <person name="Cheng J.-F."/>
            <person name="Goodwin L."/>
            <person name="Pitluck S."/>
            <person name="Peters L."/>
            <person name="Ovchinnikova G."/>
            <person name="Teshima H."/>
            <person name="Detter J.C."/>
            <person name="Han C."/>
            <person name="Tapia R."/>
            <person name="Land M."/>
            <person name="Hauser L."/>
            <person name="Kyrpides N."/>
            <person name="Ivanova N."/>
            <person name="Pagani I."/>
            <person name="Kruse T."/>
            <person name="de Vos W.M."/>
            <person name="Smidt H."/>
            <person name="Woyke T."/>
        </authorList>
    </citation>
    <scope>NUCLEOTIDE SEQUENCE [LARGE SCALE GENOMIC DNA]</scope>
    <source>
        <strain evidence="11">ATCC 51507 / DSM 9161 / JW/IU-DC1</strain>
    </source>
</reference>
<dbReference type="InterPro" id="IPR036890">
    <property type="entry name" value="HATPase_C_sf"/>
</dbReference>
<evidence type="ECO:0000313" key="11">
    <source>
        <dbReference type="Proteomes" id="UP000006053"/>
    </source>
</evidence>
<dbReference type="KEGG" id="ddh:Desde_3012"/>
<dbReference type="InterPro" id="IPR050351">
    <property type="entry name" value="BphY/WalK/GraS-like"/>
</dbReference>
<dbReference type="InterPro" id="IPR036097">
    <property type="entry name" value="HisK_dim/P_sf"/>
</dbReference>
<dbReference type="Proteomes" id="UP000006053">
    <property type="component" value="Chromosome"/>
</dbReference>
<keyword evidence="11" id="KW-1185">Reference proteome</keyword>
<evidence type="ECO:0000256" key="2">
    <source>
        <dbReference type="ARBA" id="ARBA00004370"/>
    </source>
</evidence>
<name>I4ABH6_DESDJ</name>
<keyword evidence="7" id="KW-0902">Two-component regulatory system</keyword>
<dbReference type="SMART" id="SM00388">
    <property type="entry name" value="HisKA"/>
    <property type="match status" value="1"/>
</dbReference>
<keyword evidence="4" id="KW-0597">Phosphoprotein</keyword>
<accession>I4ABH6</accession>
<dbReference type="PANTHER" id="PTHR45453:SF1">
    <property type="entry name" value="PHOSPHATE REGULON SENSOR PROTEIN PHOR"/>
    <property type="match status" value="1"/>
</dbReference>
<evidence type="ECO:0000256" key="1">
    <source>
        <dbReference type="ARBA" id="ARBA00000085"/>
    </source>
</evidence>
<dbReference type="GO" id="GO:0000155">
    <property type="term" value="F:phosphorelay sensor kinase activity"/>
    <property type="evidence" value="ECO:0007669"/>
    <property type="project" value="InterPro"/>
</dbReference>
<dbReference type="AlphaFoldDB" id="I4ABH6"/>
<evidence type="ECO:0000256" key="4">
    <source>
        <dbReference type="ARBA" id="ARBA00022553"/>
    </source>
</evidence>
<evidence type="ECO:0000313" key="10">
    <source>
        <dbReference type="EMBL" id="AFM01311.1"/>
    </source>
</evidence>
<dbReference type="STRING" id="756499.Desde_3012"/>
<proteinExistence type="predicted"/>
<evidence type="ECO:0000256" key="3">
    <source>
        <dbReference type="ARBA" id="ARBA00012438"/>
    </source>
</evidence>
<reference evidence="10 11" key="2">
    <citation type="journal article" date="2015" name="J. Bacteriol.">
        <title>Genomic, proteomic, and biochemical analysis of the organohalide respiratory pathway in Desulfitobacterium dehalogenans.</title>
        <authorList>
            <person name="Kruse T."/>
            <person name="van de Pas B.A."/>
            <person name="Atteia A."/>
            <person name="Krab K."/>
            <person name="Hagen W.R."/>
            <person name="Goodwin L."/>
            <person name="Chain P."/>
            <person name="Boeren S."/>
            <person name="Maphosa F."/>
            <person name="Schraa G."/>
            <person name="de Vos W.M."/>
            <person name="van der Oost J."/>
            <person name="Smidt H."/>
            <person name="Stams A.J."/>
        </authorList>
    </citation>
    <scope>NUCLEOTIDE SEQUENCE [LARGE SCALE GENOMIC DNA]</scope>
    <source>
        <strain evidence="11">ATCC 51507 / DSM 9161 / JW/IU-DC1</strain>
    </source>
</reference>
<dbReference type="InterPro" id="IPR003594">
    <property type="entry name" value="HATPase_dom"/>
</dbReference>
<dbReference type="SMART" id="SM00387">
    <property type="entry name" value="HATPase_c"/>
    <property type="match status" value="1"/>
</dbReference>
<dbReference type="Gene3D" id="3.30.565.10">
    <property type="entry name" value="Histidine kinase-like ATPase, C-terminal domain"/>
    <property type="match status" value="1"/>
</dbReference>
<dbReference type="GO" id="GO:0005886">
    <property type="term" value="C:plasma membrane"/>
    <property type="evidence" value="ECO:0007669"/>
    <property type="project" value="TreeGrafter"/>
</dbReference>
<keyword evidence="5" id="KW-0808">Transferase</keyword>
<dbReference type="Gene3D" id="1.10.287.130">
    <property type="match status" value="1"/>
</dbReference>
<dbReference type="PROSITE" id="PS50109">
    <property type="entry name" value="HIS_KIN"/>
    <property type="match status" value="1"/>
</dbReference>
<dbReference type="Pfam" id="PF00512">
    <property type="entry name" value="HisKA"/>
    <property type="match status" value="1"/>
</dbReference>
<keyword evidence="6 10" id="KW-0418">Kinase</keyword>
<evidence type="ECO:0000256" key="7">
    <source>
        <dbReference type="ARBA" id="ARBA00023012"/>
    </source>
</evidence>
<gene>
    <name evidence="10" type="ordered locus">Desde_3012</name>
</gene>
<evidence type="ECO:0000256" key="5">
    <source>
        <dbReference type="ARBA" id="ARBA00022679"/>
    </source>
</evidence>
<organism evidence="10 11">
    <name type="scientific">Desulfitobacterium dehalogenans (strain ATCC 51507 / DSM 9161 / JW/IU-DC1)</name>
    <dbReference type="NCBI Taxonomy" id="756499"/>
    <lineage>
        <taxon>Bacteria</taxon>
        <taxon>Bacillati</taxon>
        <taxon>Bacillota</taxon>
        <taxon>Clostridia</taxon>
        <taxon>Eubacteriales</taxon>
        <taxon>Desulfitobacteriaceae</taxon>
        <taxon>Desulfitobacterium</taxon>
    </lineage>
</organism>
<comment type="catalytic activity">
    <reaction evidence="1">
        <text>ATP + protein L-histidine = ADP + protein N-phospho-L-histidine.</text>
        <dbReference type="EC" id="2.7.13.3"/>
    </reaction>
</comment>
<keyword evidence="8" id="KW-0472">Membrane</keyword>
<dbReference type="SUPFAM" id="SSF47384">
    <property type="entry name" value="Homodimeric domain of signal transducing histidine kinase"/>
    <property type="match status" value="1"/>
</dbReference>
<dbReference type="InterPro" id="IPR003661">
    <property type="entry name" value="HisK_dim/P_dom"/>
</dbReference>
<dbReference type="EMBL" id="CP003348">
    <property type="protein sequence ID" value="AFM01311.1"/>
    <property type="molecule type" value="Genomic_DNA"/>
</dbReference>
<keyword evidence="8" id="KW-1133">Transmembrane helix</keyword>
<dbReference type="HOGENOM" id="CLU_480400_0_0_9"/>
<protein>
    <recommendedName>
        <fullName evidence="3">histidine kinase</fullName>
        <ecNumber evidence="3">2.7.13.3</ecNumber>
    </recommendedName>
</protein>
<dbReference type="OrthoDB" id="9762826at2"/>
<dbReference type="PANTHER" id="PTHR45453">
    <property type="entry name" value="PHOSPHATE REGULON SENSOR PROTEIN PHOR"/>
    <property type="match status" value="1"/>
</dbReference>
<keyword evidence="8" id="KW-0812">Transmembrane</keyword>
<dbReference type="GO" id="GO:0004721">
    <property type="term" value="F:phosphoprotein phosphatase activity"/>
    <property type="evidence" value="ECO:0007669"/>
    <property type="project" value="TreeGrafter"/>
</dbReference>